<dbReference type="OrthoDB" id="37272at2"/>
<comment type="subcellular location">
    <subcellularLocation>
        <location evidence="1">Membrane</location>
        <topology evidence="1">Multi-pass membrane protein</topology>
    </subcellularLocation>
</comment>
<dbReference type="InterPro" id="IPR001898">
    <property type="entry name" value="SLC13A/DASS"/>
</dbReference>
<evidence type="ECO:0000256" key="5">
    <source>
        <dbReference type="SAM" id="Phobius"/>
    </source>
</evidence>
<dbReference type="STRING" id="869212.Turpa_2149"/>
<feature type="transmembrane region" description="Helical" evidence="5">
    <location>
        <begin position="46"/>
        <end position="67"/>
    </location>
</feature>
<evidence type="ECO:0000256" key="2">
    <source>
        <dbReference type="ARBA" id="ARBA00022692"/>
    </source>
</evidence>
<dbReference type="PATRIC" id="fig|869212.3.peg.2159"/>
<feature type="transmembrane region" description="Helical" evidence="5">
    <location>
        <begin position="283"/>
        <end position="306"/>
    </location>
</feature>
<evidence type="ECO:0000256" key="3">
    <source>
        <dbReference type="ARBA" id="ARBA00022989"/>
    </source>
</evidence>
<feature type="transmembrane region" description="Helical" evidence="5">
    <location>
        <begin position="228"/>
        <end position="253"/>
    </location>
</feature>
<dbReference type="EMBL" id="CP002959">
    <property type="protein sequence ID" value="AFM12795.1"/>
    <property type="molecule type" value="Genomic_DNA"/>
</dbReference>
<organism evidence="6 7">
    <name type="scientific">Turneriella parva (strain ATCC BAA-1111 / DSM 21527 / NCTC 11395 / H)</name>
    <name type="common">Leptospira parva</name>
    <dbReference type="NCBI Taxonomy" id="869212"/>
    <lineage>
        <taxon>Bacteria</taxon>
        <taxon>Pseudomonadati</taxon>
        <taxon>Spirochaetota</taxon>
        <taxon>Spirochaetia</taxon>
        <taxon>Leptospirales</taxon>
        <taxon>Leptospiraceae</taxon>
        <taxon>Turneriella</taxon>
    </lineage>
</organism>
<feature type="transmembrane region" description="Helical" evidence="5">
    <location>
        <begin position="476"/>
        <end position="497"/>
    </location>
</feature>
<dbReference type="GO" id="GO:1905039">
    <property type="term" value="P:carboxylic acid transmembrane transport"/>
    <property type="evidence" value="ECO:0007669"/>
    <property type="project" value="UniProtKB-ARBA"/>
</dbReference>
<dbReference type="PANTHER" id="PTHR10283">
    <property type="entry name" value="SOLUTE CARRIER FAMILY 13 MEMBER"/>
    <property type="match status" value="1"/>
</dbReference>
<sequence>MAEQHVYTTDEKFDVIRSRVGLILGPAVAVLVYFLPLAGLSQAAHVLAAVLSLVIIWWISECIPIPATSLLGLALCSVMGVETPRKVFAAFADPVIFLFIGSFILAQAMSRHGLDSRLAYSILSVRAVSARPFTIVLAFGLLSAVLSMWISNTATVAMLIPISVGVMQTISRASEKAIDLKNSRLASALVLAAAFGASIGGIATPVGSPPNLIGLGLINEVLGVRVSFFQWMQFALPMTLVMLVVLFIILALFSPSEVKSTKAVAGYLAENRKSLPKFSRAEFNVLLAFAFTVALWVLPGVLSAIFSKDHALVAWLEHHIPESVAALLGASLLFILPVNFREREFTTDWVQASQIDWGTIMLFGSGLAFGALMFQTGLAESVGKSLLYAAGAQSSWSITLLAIALAVTITSFASNTASANMVIPVVISLAKAANIDPVPPAMGACLGASFGFLLPVSTPPNALAYASGLVPITRLIKLGLLLSIAGIFVLFVGMYLLPLKH</sequence>
<dbReference type="CDD" id="cd01115">
    <property type="entry name" value="SLC13_permease"/>
    <property type="match status" value="1"/>
</dbReference>
<evidence type="ECO:0000256" key="4">
    <source>
        <dbReference type="ARBA" id="ARBA00023136"/>
    </source>
</evidence>
<feature type="transmembrane region" description="Helical" evidence="5">
    <location>
        <begin position="357"/>
        <end position="378"/>
    </location>
</feature>
<evidence type="ECO:0000256" key="1">
    <source>
        <dbReference type="ARBA" id="ARBA00004141"/>
    </source>
</evidence>
<keyword evidence="4 5" id="KW-0472">Membrane</keyword>
<dbReference type="AlphaFoldDB" id="I4B688"/>
<feature type="transmembrane region" description="Helical" evidence="5">
    <location>
        <begin position="20"/>
        <end position="39"/>
    </location>
</feature>
<evidence type="ECO:0000313" key="6">
    <source>
        <dbReference type="EMBL" id="AFM12795.1"/>
    </source>
</evidence>
<dbReference type="GO" id="GO:0008514">
    <property type="term" value="F:organic anion transmembrane transporter activity"/>
    <property type="evidence" value="ECO:0007669"/>
    <property type="project" value="UniProtKB-ARBA"/>
</dbReference>
<gene>
    <name evidence="6" type="ordered locus">Turpa_2149</name>
</gene>
<dbReference type="Proteomes" id="UP000006048">
    <property type="component" value="Chromosome"/>
</dbReference>
<dbReference type="NCBIfam" id="TIGR00785">
    <property type="entry name" value="dass"/>
    <property type="match status" value="1"/>
</dbReference>
<name>I4B688_TURPD</name>
<keyword evidence="3 5" id="KW-1133">Transmembrane helix</keyword>
<reference evidence="6 7" key="1">
    <citation type="submission" date="2012-06" db="EMBL/GenBank/DDBJ databases">
        <title>The complete chromosome of genome of Turneriella parva DSM 21527.</title>
        <authorList>
            <consortium name="US DOE Joint Genome Institute (JGI-PGF)"/>
            <person name="Lucas S."/>
            <person name="Han J."/>
            <person name="Lapidus A."/>
            <person name="Bruce D."/>
            <person name="Goodwin L."/>
            <person name="Pitluck S."/>
            <person name="Peters L."/>
            <person name="Kyrpides N."/>
            <person name="Mavromatis K."/>
            <person name="Ivanova N."/>
            <person name="Mikhailova N."/>
            <person name="Chertkov O."/>
            <person name="Detter J.C."/>
            <person name="Tapia R."/>
            <person name="Han C."/>
            <person name="Land M."/>
            <person name="Hauser L."/>
            <person name="Markowitz V."/>
            <person name="Cheng J.-F."/>
            <person name="Hugenholtz P."/>
            <person name="Woyke T."/>
            <person name="Wu D."/>
            <person name="Gronow S."/>
            <person name="Wellnitz S."/>
            <person name="Brambilla E."/>
            <person name="Klenk H.-P."/>
            <person name="Eisen J.A."/>
        </authorList>
    </citation>
    <scope>NUCLEOTIDE SEQUENCE [LARGE SCALE GENOMIC DNA]</scope>
    <source>
        <strain evidence="7">ATCC BAA-1111 / DSM 21527 / NCTC 11395 / H</strain>
    </source>
</reference>
<dbReference type="RefSeq" id="WP_014803301.1">
    <property type="nucleotide sequence ID" value="NC_018020.1"/>
</dbReference>
<accession>I4B688</accession>
<dbReference type="PANTHER" id="PTHR10283:SF82">
    <property type="entry name" value="SOLUTE CARRIER FAMILY 13 MEMBER 2"/>
    <property type="match status" value="1"/>
</dbReference>
<dbReference type="KEGG" id="tpx:Turpa_2149"/>
<protein>
    <submittedName>
        <fullName evidence="6">Anion transporter</fullName>
    </submittedName>
</protein>
<feature type="transmembrane region" description="Helical" evidence="5">
    <location>
        <begin position="118"/>
        <end position="142"/>
    </location>
</feature>
<dbReference type="Pfam" id="PF00939">
    <property type="entry name" value="Na_sulph_symp"/>
    <property type="match status" value="1"/>
</dbReference>
<feature type="transmembrane region" description="Helical" evidence="5">
    <location>
        <begin position="398"/>
        <end position="426"/>
    </location>
</feature>
<dbReference type="GO" id="GO:0005886">
    <property type="term" value="C:plasma membrane"/>
    <property type="evidence" value="ECO:0007669"/>
    <property type="project" value="TreeGrafter"/>
</dbReference>
<dbReference type="HOGENOM" id="CLU_005170_0_0_12"/>
<feature type="transmembrane region" description="Helical" evidence="5">
    <location>
        <begin position="87"/>
        <end position="106"/>
    </location>
</feature>
<keyword evidence="2 5" id="KW-0812">Transmembrane</keyword>
<feature type="transmembrane region" description="Helical" evidence="5">
    <location>
        <begin position="318"/>
        <end position="336"/>
    </location>
</feature>
<proteinExistence type="predicted"/>
<evidence type="ECO:0000313" key="7">
    <source>
        <dbReference type="Proteomes" id="UP000006048"/>
    </source>
</evidence>
<feature type="transmembrane region" description="Helical" evidence="5">
    <location>
        <begin position="188"/>
        <end position="208"/>
    </location>
</feature>
<keyword evidence="7" id="KW-1185">Reference proteome</keyword>